<name>A0A381Y6H0_9ZZZZ</name>
<dbReference type="EMBL" id="UINC01017473">
    <property type="protein sequence ID" value="SVA72490.1"/>
    <property type="molecule type" value="Genomic_DNA"/>
</dbReference>
<dbReference type="Gene3D" id="3.40.50.1820">
    <property type="entry name" value="alpha/beta hydrolase"/>
    <property type="match status" value="1"/>
</dbReference>
<proteinExistence type="predicted"/>
<evidence type="ECO:0008006" key="2">
    <source>
        <dbReference type="Google" id="ProtNLM"/>
    </source>
</evidence>
<evidence type="ECO:0000313" key="1">
    <source>
        <dbReference type="EMBL" id="SVA72490.1"/>
    </source>
</evidence>
<gene>
    <name evidence="1" type="ORF">METZ01_LOCUS125344</name>
</gene>
<dbReference type="InterPro" id="IPR000801">
    <property type="entry name" value="Esterase-like"/>
</dbReference>
<organism evidence="1">
    <name type="scientific">marine metagenome</name>
    <dbReference type="NCBI Taxonomy" id="408172"/>
    <lineage>
        <taxon>unclassified sequences</taxon>
        <taxon>metagenomes</taxon>
        <taxon>ecological metagenomes</taxon>
    </lineage>
</organism>
<dbReference type="PANTHER" id="PTHR48098">
    <property type="entry name" value="ENTEROCHELIN ESTERASE-RELATED"/>
    <property type="match status" value="1"/>
</dbReference>
<dbReference type="PANTHER" id="PTHR48098:SF3">
    <property type="entry name" value="IRON(III) ENTEROBACTIN ESTERASE"/>
    <property type="match status" value="1"/>
</dbReference>
<dbReference type="InterPro" id="IPR050583">
    <property type="entry name" value="Mycobacterial_A85_antigen"/>
</dbReference>
<reference evidence="1" key="1">
    <citation type="submission" date="2018-05" db="EMBL/GenBank/DDBJ databases">
        <authorList>
            <person name="Lanie J.A."/>
            <person name="Ng W.-L."/>
            <person name="Kazmierczak K.M."/>
            <person name="Andrzejewski T.M."/>
            <person name="Davidsen T.M."/>
            <person name="Wayne K.J."/>
            <person name="Tettelin H."/>
            <person name="Glass J.I."/>
            <person name="Rusch D."/>
            <person name="Podicherti R."/>
            <person name="Tsui H.-C.T."/>
            <person name="Winkler M.E."/>
        </authorList>
    </citation>
    <scope>NUCLEOTIDE SEQUENCE</scope>
</reference>
<dbReference type="AlphaFoldDB" id="A0A381Y6H0"/>
<dbReference type="Pfam" id="PF00756">
    <property type="entry name" value="Esterase"/>
    <property type="match status" value="1"/>
</dbReference>
<protein>
    <recommendedName>
        <fullName evidence="2">Esterase</fullName>
    </recommendedName>
</protein>
<dbReference type="SUPFAM" id="SSF53474">
    <property type="entry name" value="alpha/beta-Hydrolases"/>
    <property type="match status" value="1"/>
</dbReference>
<sequence>MTSRGSCFVAVAFMAFAPFVASAEQRFEVSFPSAAHAESVTGRIYVMISRTALREPRLQIGRTGVPFFGRDVENLLPGEPGIIDATDLGSPVSSLRDIPPGDYFVQGFVNIYSEFRRADGHVVWMHDDQWEGQHWNRSPGNLYSAVERVRLDPDTDTAITLSAENIIPPVVVPPDTEWVRRFKFQSPSLTEFWGRPVHLGATVLLPRDYDTSTISYPVNYMQGHFSLNAPNRFQVGDDFYREWIREDFPRMILVTFQHPTPYFDDSYAVNSVNLGPYGDAILQELIPEVEKRYRILAEPYARVLSGGSTGGWESLALQIFHPDFFGGTWSYCPDPVTFTDVEGINIYDDANAFYKQHEWRRVPTANTREVTGEVRLTSRQRNHFELVNGTKGRSGQQLDIWSAVYGPINDDGYFKPLFDKRTGEIDAEVAEYWRANYDLLHYLRQNWAEVGPKLVDKLHVYTGTMDNFYLNNSTRELEQWMKTTENPHYEGVFMYGGGQGHCFSGPVTRAERLREMAQFIMRKKPDDATTPWWNY</sequence>
<dbReference type="InterPro" id="IPR029058">
    <property type="entry name" value="AB_hydrolase_fold"/>
</dbReference>
<accession>A0A381Y6H0</accession>